<proteinExistence type="predicted"/>
<accession>A0ABQ7EZ11</accession>
<sequence length="209" mass="24810">MRREVYTWIKLTVGNGRLCRFWTDNWSPYGSLEEFLSRPRGSRLGISANATLSDLFVEGQWTLPPARSEELLQVQIYLTTLTLVEEDDHYEWVLDGTPINRYSTGDVYRKLRNEEEVDVPLAHIVWIASGIPKHGFLTWMTRLRNRLTCIGWQATIYWIWNERNNRLHRLQYRSEDAIFRLLDRQIKDKILSFRQSSPINSSCLMQMWV</sequence>
<dbReference type="EMBL" id="QGKV02000297">
    <property type="protein sequence ID" value="KAF3608903.1"/>
    <property type="molecule type" value="Genomic_DNA"/>
</dbReference>
<comment type="caution">
    <text evidence="1">The sequence shown here is derived from an EMBL/GenBank/DDBJ whole genome shotgun (WGS) entry which is preliminary data.</text>
</comment>
<protein>
    <recommendedName>
        <fullName evidence="3">Reverse transcriptase zinc-binding domain-containing protein</fullName>
    </recommendedName>
</protein>
<reference evidence="1 2" key="1">
    <citation type="journal article" date="2020" name="BMC Genomics">
        <title>Intraspecific diversification of the crop wild relative Brassica cretica Lam. using demographic model selection.</title>
        <authorList>
            <person name="Kioukis A."/>
            <person name="Michalopoulou V.A."/>
            <person name="Briers L."/>
            <person name="Pirintsos S."/>
            <person name="Studholme D.J."/>
            <person name="Pavlidis P."/>
            <person name="Sarris P.F."/>
        </authorList>
    </citation>
    <scope>NUCLEOTIDE SEQUENCE [LARGE SCALE GENOMIC DNA]</scope>
    <source>
        <strain evidence="2">cv. PFS-1207/04</strain>
    </source>
</reference>
<keyword evidence="2" id="KW-1185">Reference proteome</keyword>
<name>A0ABQ7EZ11_BRACR</name>
<gene>
    <name evidence="1" type="ORF">DY000_02051063</name>
</gene>
<dbReference type="Proteomes" id="UP000266723">
    <property type="component" value="Unassembled WGS sequence"/>
</dbReference>
<evidence type="ECO:0008006" key="3">
    <source>
        <dbReference type="Google" id="ProtNLM"/>
    </source>
</evidence>
<organism evidence="1 2">
    <name type="scientific">Brassica cretica</name>
    <name type="common">Mustard</name>
    <dbReference type="NCBI Taxonomy" id="69181"/>
    <lineage>
        <taxon>Eukaryota</taxon>
        <taxon>Viridiplantae</taxon>
        <taxon>Streptophyta</taxon>
        <taxon>Embryophyta</taxon>
        <taxon>Tracheophyta</taxon>
        <taxon>Spermatophyta</taxon>
        <taxon>Magnoliopsida</taxon>
        <taxon>eudicotyledons</taxon>
        <taxon>Gunneridae</taxon>
        <taxon>Pentapetalae</taxon>
        <taxon>rosids</taxon>
        <taxon>malvids</taxon>
        <taxon>Brassicales</taxon>
        <taxon>Brassicaceae</taxon>
        <taxon>Brassiceae</taxon>
        <taxon>Brassica</taxon>
    </lineage>
</organism>
<evidence type="ECO:0000313" key="1">
    <source>
        <dbReference type="EMBL" id="KAF3608903.1"/>
    </source>
</evidence>
<evidence type="ECO:0000313" key="2">
    <source>
        <dbReference type="Proteomes" id="UP000266723"/>
    </source>
</evidence>